<keyword evidence="2" id="KW-1185">Reference proteome</keyword>
<reference evidence="1 2" key="1">
    <citation type="submission" date="2017-05" db="EMBL/GenBank/DDBJ databases">
        <authorList>
            <person name="Varghese N."/>
            <person name="Submissions S."/>
        </authorList>
    </citation>
    <scope>NUCLEOTIDE SEQUENCE [LARGE SCALE GENOMIC DNA]</scope>
    <source>
        <strain evidence="1 2">DSM 21194</strain>
    </source>
</reference>
<organism evidence="1 2">
    <name type="scientific">Fodinibius sediminis</name>
    <dbReference type="NCBI Taxonomy" id="1214077"/>
    <lineage>
        <taxon>Bacteria</taxon>
        <taxon>Pseudomonadati</taxon>
        <taxon>Balneolota</taxon>
        <taxon>Balneolia</taxon>
        <taxon>Balneolales</taxon>
        <taxon>Balneolaceae</taxon>
        <taxon>Fodinibius</taxon>
    </lineage>
</organism>
<evidence type="ECO:0000313" key="2">
    <source>
        <dbReference type="Proteomes" id="UP000317593"/>
    </source>
</evidence>
<dbReference type="EMBL" id="FXTH01000002">
    <property type="protein sequence ID" value="SMO43676.1"/>
    <property type="molecule type" value="Genomic_DNA"/>
</dbReference>
<dbReference type="AlphaFoldDB" id="A0A521B9A6"/>
<protein>
    <submittedName>
        <fullName evidence="1">Uncharacterized protein</fullName>
    </submittedName>
</protein>
<sequence>MAQTIQEVRNVLNEIRPQLMQKPNVRATGIGYKRMGAPSLSSYPLFVQ</sequence>
<name>A0A521B9A6_9BACT</name>
<evidence type="ECO:0000313" key="1">
    <source>
        <dbReference type="EMBL" id="SMO43676.1"/>
    </source>
</evidence>
<dbReference type="Proteomes" id="UP000317593">
    <property type="component" value="Unassembled WGS sequence"/>
</dbReference>
<gene>
    <name evidence="1" type="ORF">SAMN06265218_102324</name>
</gene>
<accession>A0A521B9A6</accession>
<proteinExistence type="predicted"/>